<comment type="similarity">
    <text evidence="1">Belongs to the barstar family.</text>
</comment>
<proteinExistence type="inferred from homology"/>
<feature type="domain" description="Barstar (barnase inhibitor)" evidence="2">
    <location>
        <begin position="50"/>
        <end position="147"/>
    </location>
</feature>
<keyword evidence="4" id="KW-1185">Reference proteome</keyword>
<evidence type="ECO:0000313" key="3">
    <source>
        <dbReference type="EMBL" id="MDV2478568.1"/>
    </source>
</evidence>
<name>A0ABU3WYY4_9NOCA</name>
<comment type="caution">
    <text evidence="3">The sequence shown here is derived from an EMBL/GenBank/DDBJ whole genome shotgun (WGS) entry which is preliminary data.</text>
</comment>
<dbReference type="Gene3D" id="3.30.370.10">
    <property type="entry name" value="Barstar-like"/>
    <property type="match status" value="1"/>
</dbReference>
<organism evidence="3 4">
    <name type="scientific">Rhodococcus zopfii</name>
    <dbReference type="NCBI Taxonomy" id="43772"/>
    <lineage>
        <taxon>Bacteria</taxon>
        <taxon>Bacillati</taxon>
        <taxon>Actinomycetota</taxon>
        <taxon>Actinomycetes</taxon>
        <taxon>Mycobacteriales</taxon>
        <taxon>Nocardiaceae</taxon>
        <taxon>Rhodococcus</taxon>
    </lineage>
</organism>
<dbReference type="Pfam" id="PF01337">
    <property type="entry name" value="Barstar"/>
    <property type="match status" value="1"/>
</dbReference>
<evidence type="ECO:0000313" key="4">
    <source>
        <dbReference type="Proteomes" id="UP001275440"/>
    </source>
</evidence>
<sequence length="310" mass="34150">MFDPTNRDLFNEQRQRFDWSLLQNGNVVRYDTRFQLDSAGNRLADLGYLVHRIDAHNWTSLDDMYDALAHTLSYQRSYGASLAAFDDVFADIGTYDFGSDPETTGTVLAIAGFDTVIGIDAFTAHGILNAFARQARLTALYGHPMLCLVESTATDLERVGGIKICRGSTWDTEPDPPRPFRSTDILEYVLHLHAESDAAAANYAAALRPILDECLDGVDRWQILGPTTASVDTARHLRLSPEGRQNMLITVGIRGEGDQAILDETIDDALPAVAGVTLDSMFTMFSPAGTEAHSKALRKYASLRCPSDRE</sequence>
<dbReference type="Proteomes" id="UP001275440">
    <property type="component" value="Unassembled WGS sequence"/>
</dbReference>
<gene>
    <name evidence="3" type="ORF">F8M49_29855</name>
</gene>
<dbReference type="EMBL" id="WBMO01000005">
    <property type="protein sequence ID" value="MDV2478568.1"/>
    <property type="molecule type" value="Genomic_DNA"/>
</dbReference>
<evidence type="ECO:0000259" key="2">
    <source>
        <dbReference type="Pfam" id="PF01337"/>
    </source>
</evidence>
<reference evidence="3 4" key="1">
    <citation type="submission" date="2019-10" db="EMBL/GenBank/DDBJ databases">
        <title>Draft Genome Assembly of Rhodococcus zopfii DSM44189.</title>
        <authorList>
            <person name="Sutton J.M."/>
            <person name="Akob D.M."/>
            <person name="Bushman T.J."/>
        </authorList>
    </citation>
    <scope>NUCLEOTIDE SEQUENCE [LARGE SCALE GENOMIC DNA]</scope>
    <source>
        <strain evidence="3 4">DSM 44189</strain>
    </source>
</reference>
<dbReference type="SUPFAM" id="SSF52038">
    <property type="entry name" value="Barstar-related"/>
    <property type="match status" value="1"/>
</dbReference>
<accession>A0ABU3WYY4</accession>
<dbReference type="InterPro" id="IPR035905">
    <property type="entry name" value="Barstar-like_sf"/>
</dbReference>
<protein>
    <submittedName>
        <fullName evidence="3">Barstar family protein</fullName>
    </submittedName>
</protein>
<dbReference type="InterPro" id="IPR000468">
    <property type="entry name" value="Barstar"/>
</dbReference>
<evidence type="ECO:0000256" key="1">
    <source>
        <dbReference type="ARBA" id="ARBA00006845"/>
    </source>
</evidence>